<dbReference type="EMBL" id="VKGC01000035">
    <property type="protein sequence ID" value="TSA79791.1"/>
    <property type="molecule type" value="Genomic_DNA"/>
</dbReference>
<evidence type="ECO:0000313" key="2">
    <source>
        <dbReference type="Proteomes" id="UP000319322"/>
    </source>
</evidence>
<protein>
    <submittedName>
        <fullName evidence="1">Uncharacterized protein</fullName>
    </submittedName>
</protein>
<gene>
    <name evidence="1" type="ORF">FNE76_07830</name>
</gene>
<organism evidence="1 2">
    <name type="scientific">Helicobacter mehlei</name>
    <dbReference type="NCBI Taxonomy" id="2316080"/>
    <lineage>
        <taxon>Bacteria</taxon>
        <taxon>Pseudomonadati</taxon>
        <taxon>Campylobacterota</taxon>
        <taxon>Epsilonproteobacteria</taxon>
        <taxon>Campylobacterales</taxon>
        <taxon>Helicobacteraceae</taxon>
        <taxon>Helicobacter</taxon>
    </lineage>
</organism>
<proteinExistence type="predicted"/>
<dbReference type="Proteomes" id="UP000319322">
    <property type="component" value="Unassembled WGS sequence"/>
</dbReference>
<comment type="caution">
    <text evidence="1">The sequence shown here is derived from an EMBL/GenBank/DDBJ whole genome shotgun (WGS) entry which is preliminary data.</text>
</comment>
<dbReference type="RefSeq" id="WP_120948805.1">
    <property type="nucleotide sequence ID" value="NZ_QXQS01000032.1"/>
</dbReference>
<sequence>MADMGKIIKIDKFTFRVDHNIPSLDFEYSLGINKVETLSKNFYLKLGSNEKRISFTATLYLEQLKDFEELIAKVEARGALKFSTLESTRTQKIIIDKFSSSVKDWVLVAQNKISFYTRTFSIGGIVI</sequence>
<evidence type="ECO:0000313" key="1">
    <source>
        <dbReference type="EMBL" id="TSA79791.1"/>
    </source>
</evidence>
<reference evidence="1" key="1">
    <citation type="submission" date="2019-07" db="EMBL/GenBank/DDBJ databases">
        <title>Helicobacter labacensis sp. nov., Helicobacter mehlei sp. nov. and Helicobacter vulpis sp. nov., isolated from gastric mucosa of red fox (Vulpis vulpis).</title>
        <authorList>
            <person name="Kusar D."/>
            <person name="Gruntar I."/>
            <person name="Pate M."/>
            <person name="Zajc U."/>
            <person name="Ocepek M."/>
        </authorList>
    </citation>
    <scope>NUCLEOTIDE SEQUENCE [LARGE SCALE GENOMIC DNA]</scope>
    <source>
        <strain evidence="1">L8b</strain>
    </source>
</reference>
<name>A0A553UIC3_9HELI</name>
<dbReference type="AlphaFoldDB" id="A0A553UIC3"/>
<accession>A0A553UIC3</accession>
<keyword evidence="2" id="KW-1185">Reference proteome</keyword>
<reference evidence="1" key="2">
    <citation type="submission" date="2019-07" db="EMBL/GenBank/DDBJ databases">
        <authorList>
            <person name="Papic B."/>
        </authorList>
    </citation>
    <scope>NUCLEOTIDE SEQUENCE [LARGE SCALE GENOMIC DNA]</scope>
    <source>
        <strain evidence="1">L8b</strain>
    </source>
</reference>